<protein>
    <recommendedName>
        <fullName evidence="8">Secretin/TonB short N-terminal domain-containing protein</fullName>
    </recommendedName>
</protein>
<dbReference type="Pfam" id="PF13715">
    <property type="entry name" value="CarbopepD_reg_2"/>
    <property type="match status" value="1"/>
</dbReference>
<dbReference type="Gene3D" id="2.170.130.10">
    <property type="entry name" value="TonB-dependent receptor, plug domain"/>
    <property type="match status" value="1"/>
</dbReference>
<sequence>MNFNALNSKACVPHAPIRKLILIMKITTLLVFMVFSQIRAEVNAQVSISMKNAPIKKVMDSFHSQTGYEFLFVSELLADAQPVTVELKNASAEQALEKIFRNQPFTYRIIDRTIVIRPVSGKAGASKQDSSFSLKGRVFDSAEPPHALAGANVALKGSSVRTSTDENGNFEIPVRRNQILLVTFTGFKPREYAVTGPKNNITISLEEEVTLMNEVVVTGYGEQKVKTLASSFSSMNIKANVSNKPITQLSQSLQGGVTGITVRQGSGLPGGDGANILIRGISTIGSTSPLVLVDGVPFNINDVDPNTVESINVLKDAAAASVYGARAANGVILITTKRGVPGKVVIAYDGYGGYQRASFLPEFVDGPTYLRLANEASINTGGAQLYSDEYISNTAAGTDPLKYPNTDWSELILKKNPEIHSHSLAVSGGNELARFAVSGNYLYQDGITPLRDFTRYSFRANTGVTLSKQLSMLLDLVLQNGVNQSEISRFGFGNPLLRGVYSTPPNIVPKYPLRADGLQSYGNFGDMQNPLAEVERGGYARYNYNIANINFQPIWKITPELKARGQYLYKVNSGGSLSNRDVYSFIDYYTNALQYTYSSIKTQSTNRNSYNYLALNLEYTKEFDKHSVYALGGFSRESSGITNFDIVNLASYFVKANYVYNDRYIIEGTIRTDGSSRFGPGQQWGAFPSGAIGWNIGNEDFLKNLKFVQKFKLRASYGLLGNNENAQLYQYQSLIDANNGRQTTLGNPAITWETVKMVDIGADLTLFNNLNITADWFDKTTQDILLSPALPLSSGFGLTVPVNSGSVKNTGWELALNYTHAFANDFNLSAGGGFSYYRNKVVTLLGGPYTFNLKRIAEGQPISSYYLYRTDGLLQETDIAANVPRLAGSGAGDIKYLDLNKDGEITEADRELLGNSEPQGNYFANLTLNYKGIELETQLNGFTNSLGYYSGRYQMATTNTSTGGTPMRYQTDYWTPANTTARLPRILPTAGTNALASDFWLFNAAFCRIRYIQLAYNFRQDFVRKMGLSSLRVFVNSQNPVTFSKNRLLDPETQGDEGTYPLMQINTVGLNVKF</sequence>
<name>A0A2T3HJT4_9SPHI</name>
<dbReference type="InterPro" id="IPR023997">
    <property type="entry name" value="TonB-dep_OMP_SusC/RagA_CS"/>
</dbReference>
<dbReference type="Pfam" id="PF07660">
    <property type="entry name" value="STN"/>
    <property type="match status" value="1"/>
</dbReference>
<evidence type="ECO:0000313" key="9">
    <source>
        <dbReference type="EMBL" id="PST82708.1"/>
    </source>
</evidence>
<comment type="similarity">
    <text evidence="6 7">Belongs to the TonB-dependent receptor family.</text>
</comment>
<dbReference type="SMART" id="SM00965">
    <property type="entry name" value="STN"/>
    <property type="match status" value="1"/>
</dbReference>
<keyword evidence="10" id="KW-1185">Reference proteome</keyword>
<dbReference type="AlphaFoldDB" id="A0A2T3HJT4"/>
<keyword evidence="6" id="KW-0812">Transmembrane</keyword>
<dbReference type="Gene3D" id="3.55.50.30">
    <property type="match status" value="1"/>
</dbReference>
<dbReference type="Gene3D" id="2.60.40.1120">
    <property type="entry name" value="Carboxypeptidase-like, regulatory domain"/>
    <property type="match status" value="1"/>
</dbReference>
<keyword evidence="1 6" id="KW-0813">Transport</keyword>
<evidence type="ECO:0000259" key="8">
    <source>
        <dbReference type="SMART" id="SM00965"/>
    </source>
</evidence>
<dbReference type="InterPro" id="IPR008969">
    <property type="entry name" value="CarboxyPept-like_regulatory"/>
</dbReference>
<proteinExistence type="inferred from homology"/>
<dbReference type="Pfam" id="PF00593">
    <property type="entry name" value="TonB_dep_Rec_b-barrel"/>
    <property type="match status" value="1"/>
</dbReference>
<organism evidence="9 10">
    <name type="scientific">Pedobacter yulinensis</name>
    <dbReference type="NCBI Taxonomy" id="2126353"/>
    <lineage>
        <taxon>Bacteria</taxon>
        <taxon>Pseudomonadati</taxon>
        <taxon>Bacteroidota</taxon>
        <taxon>Sphingobacteriia</taxon>
        <taxon>Sphingobacteriales</taxon>
        <taxon>Sphingobacteriaceae</taxon>
        <taxon>Pedobacter</taxon>
    </lineage>
</organism>
<evidence type="ECO:0000256" key="3">
    <source>
        <dbReference type="ARBA" id="ARBA00023004"/>
    </source>
</evidence>
<feature type="domain" description="Secretin/TonB short N-terminal" evidence="8">
    <location>
        <begin position="68"/>
        <end position="119"/>
    </location>
</feature>
<evidence type="ECO:0000256" key="4">
    <source>
        <dbReference type="ARBA" id="ARBA00023136"/>
    </source>
</evidence>
<dbReference type="SUPFAM" id="SSF56935">
    <property type="entry name" value="Porins"/>
    <property type="match status" value="1"/>
</dbReference>
<keyword evidence="6" id="KW-1134">Transmembrane beta strand</keyword>
<dbReference type="InterPro" id="IPR012910">
    <property type="entry name" value="Plug_dom"/>
</dbReference>
<evidence type="ECO:0000256" key="2">
    <source>
        <dbReference type="ARBA" id="ARBA00022496"/>
    </source>
</evidence>
<comment type="subcellular location">
    <subcellularLocation>
        <location evidence="6">Cell outer membrane</location>
        <topology evidence="6">Multi-pass membrane protein</topology>
    </subcellularLocation>
</comment>
<keyword evidence="5 6" id="KW-0998">Cell outer membrane</keyword>
<dbReference type="InterPro" id="IPR037066">
    <property type="entry name" value="Plug_dom_sf"/>
</dbReference>
<dbReference type="PROSITE" id="PS52016">
    <property type="entry name" value="TONB_DEPENDENT_REC_3"/>
    <property type="match status" value="1"/>
</dbReference>
<accession>A0A2T3HJT4</accession>
<evidence type="ECO:0000256" key="7">
    <source>
        <dbReference type="RuleBase" id="RU003357"/>
    </source>
</evidence>
<keyword evidence="2" id="KW-0406">Ion transport</keyword>
<dbReference type="InterPro" id="IPR011662">
    <property type="entry name" value="Secretin/TonB_short_N"/>
</dbReference>
<evidence type="ECO:0000313" key="10">
    <source>
        <dbReference type="Proteomes" id="UP000240912"/>
    </source>
</evidence>
<dbReference type="InterPro" id="IPR023996">
    <property type="entry name" value="TonB-dep_OMP_SusC/RagA"/>
</dbReference>
<dbReference type="SUPFAM" id="SSF49464">
    <property type="entry name" value="Carboxypeptidase regulatory domain-like"/>
    <property type="match status" value="1"/>
</dbReference>
<dbReference type="GO" id="GO:0006826">
    <property type="term" value="P:iron ion transport"/>
    <property type="evidence" value="ECO:0007669"/>
    <property type="project" value="UniProtKB-KW"/>
</dbReference>
<dbReference type="InterPro" id="IPR039426">
    <property type="entry name" value="TonB-dep_rcpt-like"/>
</dbReference>
<comment type="caution">
    <text evidence="9">The sequence shown here is derived from an EMBL/GenBank/DDBJ whole genome shotgun (WGS) entry which is preliminary data.</text>
</comment>
<dbReference type="NCBIfam" id="TIGR04057">
    <property type="entry name" value="SusC_RagA_signa"/>
    <property type="match status" value="1"/>
</dbReference>
<keyword evidence="2" id="KW-0410">Iron transport</keyword>
<dbReference type="EMBL" id="PYLS01000005">
    <property type="protein sequence ID" value="PST82708.1"/>
    <property type="molecule type" value="Genomic_DNA"/>
</dbReference>
<keyword evidence="7" id="KW-0798">TonB box</keyword>
<reference evidence="9 10" key="1">
    <citation type="submission" date="2018-03" db="EMBL/GenBank/DDBJ databases">
        <authorList>
            <person name="Keele B.F."/>
        </authorList>
    </citation>
    <scope>NUCLEOTIDE SEQUENCE [LARGE SCALE GENOMIC DNA]</scope>
    <source>
        <strain evidence="9 10">YL28-9</strain>
    </source>
</reference>
<keyword evidence="3" id="KW-0408">Iron</keyword>
<dbReference type="Pfam" id="PF07715">
    <property type="entry name" value="Plug"/>
    <property type="match status" value="1"/>
</dbReference>
<evidence type="ECO:0000256" key="5">
    <source>
        <dbReference type="ARBA" id="ARBA00023237"/>
    </source>
</evidence>
<keyword evidence="4 6" id="KW-0472">Membrane</keyword>
<dbReference type="GO" id="GO:0009279">
    <property type="term" value="C:cell outer membrane"/>
    <property type="evidence" value="ECO:0007669"/>
    <property type="project" value="UniProtKB-SubCell"/>
</dbReference>
<dbReference type="Proteomes" id="UP000240912">
    <property type="component" value="Unassembled WGS sequence"/>
</dbReference>
<dbReference type="OrthoDB" id="9768177at2"/>
<gene>
    <name evidence="9" type="ORF">C7T94_08615</name>
</gene>
<dbReference type="RefSeq" id="WP_107214969.1">
    <property type="nucleotide sequence ID" value="NZ_KZ686269.1"/>
</dbReference>
<dbReference type="InterPro" id="IPR000531">
    <property type="entry name" value="Beta-barrel_TonB"/>
</dbReference>
<evidence type="ECO:0000256" key="6">
    <source>
        <dbReference type="PROSITE-ProRule" id="PRU01360"/>
    </source>
</evidence>
<evidence type="ECO:0000256" key="1">
    <source>
        <dbReference type="ARBA" id="ARBA00022448"/>
    </source>
</evidence>
<dbReference type="NCBIfam" id="TIGR04056">
    <property type="entry name" value="OMP_RagA_SusC"/>
    <property type="match status" value="1"/>
</dbReference>